<feature type="region of interest" description="Disordered" evidence="1">
    <location>
        <begin position="1"/>
        <end position="130"/>
    </location>
</feature>
<accession>D2PY28</accession>
<name>D2PY28_KRIFD</name>
<dbReference type="HOGENOM" id="CLU_1150679_0_0_11"/>
<evidence type="ECO:0000313" key="2">
    <source>
        <dbReference type="EMBL" id="ADB33634.1"/>
    </source>
</evidence>
<keyword evidence="3" id="KW-1185">Reference proteome</keyword>
<proteinExistence type="predicted"/>
<protein>
    <submittedName>
        <fullName evidence="2">Uncharacterized protein</fullName>
    </submittedName>
</protein>
<feature type="compositionally biased region" description="Polar residues" evidence="1">
    <location>
        <begin position="25"/>
        <end position="34"/>
    </location>
</feature>
<dbReference type="AlphaFoldDB" id="D2PY28"/>
<feature type="compositionally biased region" description="Pro residues" evidence="1">
    <location>
        <begin position="61"/>
        <end position="75"/>
    </location>
</feature>
<sequence length="241" mass="26708">MVCEVPDRTGAGARSAGRRGGTAGQDTAHTQNGLRTLASPRRPRTSRYRTHARAPPHDRLPIPPPHLAPPLPRPRTPARSPPHTARADVGVGLVRRGTRARTDFRREPRTDCPGSTRSRRRSQSMHLRTLSRRFFPSDELLGPGRSAYFLCPRDPRDAPQHHPLSHYIRHPSPAPPAVPTFPPPLPGVRGVPASMPSPRAAAWCRRRSRRCRGALRPSQLLPLSFLLCVQRRCPAALPAIR</sequence>
<evidence type="ECO:0000256" key="1">
    <source>
        <dbReference type="SAM" id="MobiDB-lite"/>
    </source>
</evidence>
<reference evidence="2 3" key="2">
    <citation type="journal article" date="2010" name="Stand. Genomic Sci.">
        <title>Complete genome sequence of Kribbella flavida type strain (IFO 14399).</title>
        <authorList>
            <person name="Pukall R."/>
            <person name="Lapidus A."/>
            <person name="Glavina Del Rio T."/>
            <person name="Copeland A."/>
            <person name="Tice H."/>
            <person name="Cheng J.-F."/>
            <person name="Lucas S."/>
            <person name="Chen F."/>
            <person name="Nolan M."/>
            <person name="LaButti K."/>
            <person name="Pati A."/>
            <person name="Ivanova N."/>
            <person name="Mavrommatis K."/>
            <person name="Mikhailova N."/>
            <person name="Pitluck S."/>
            <person name="Bruce D."/>
            <person name="Goodwin L."/>
            <person name="Land M."/>
            <person name="Hauser L."/>
            <person name="Chang Y.-J."/>
            <person name="Jeffries C.D."/>
            <person name="Chen A."/>
            <person name="Palaniappan K."/>
            <person name="Chain P."/>
            <person name="Rohde M."/>
            <person name="Goeker M."/>
            <person name="Bristow J."/>
            <person name="Eisen J.A."/>
            <person name="Markowitz V."/>
            <person name="Hugenholtz P."/>
            <person name="Kyrpides N.C."/>
            <person name="Klenk H.-P."/>
            <person name="Brettin T."/>
        </authorList>
    </citation>
    <scope>NUCLEOTIDE SEQUENCE [LARGE SCALE GENOMIC DNA]</scope>
    <source>
        <strain evidence="3">DSM 17836 / JCM 10339 / NBRC 14399</strain>
    </source>
</reference>
<dbReference type="Proteomes" id="UP000007967">
    <property type="component" value="Chromosome"/>
</dbReference>
<gene>
    <name evidence="2" type="ordered locus">Kfla_4616</name>
</gene>
<reference evidence="3" key="1">
    <citation type="submission" date="2009-09" db="EMBL/GenBank/DDBJ databases">
        <title>The complete genome of Kribbella flavida DSM 17836.</title>
        <authorList>
            <consortium name="US DOE Joint Genome Institute (JGI-PGF)"/>
            <person name="Lucas S."/>
            <person name="Copeland A."/>
            <person name="Lapidus A."/>
            <person name="Glavina del Rio T."/>
            <person name="Dalin E."/>
            <person name="Tice H."/>
            <person name="Bruce D."/>
            <person name="Goodwin L."/>
            <person name="Pitluck S."/>
            <person name="Kyrpides N."/>
            <person name="Mavromatis K."/>
            <person name="Ivanova N."/>
            <person name="Saunders E."/>
            <person name="Brettin T."/>
            <person name="Detter J.C."/>
            <person name="Han C."/>
            <person name="Larimer F."/>
            <person name="Land M."/>
            <person name="Hauser L."/>
            <person name="Markowitz V."/>
            <person name="Cheng J.-F."/>
            <person name="Hugenholtz P."/>
            <person name="Woyke T."/>
            <person name="Wu D."/>
            <person name="Pukall R."/>
            <person name="Klenk H.-P."/>
            <person name="Eisen J.A."/>
        </authorList>
    </citation>
    <scope>NUCLEOTIDE SEQUENCE [LARGE SCALE GENOMIC DNA]</scope>
    <source>
        <strain evidence="3">DSM 17836 / JCM 10339 / NBRC 14399</strain>
    </source>
</reference>
<organism evidence="2 3">
    <name type="scientific">Kribbella flavida (strain DSM 17836 / JCM 10339 / NBRC 14399)</name>
    <dbReference type="NCBI Taxonomy" id="479435"/>
    <lineage>
        <taxon>Bacteria</taxon>
        <taxon>Bacillati</taxon>
        <taxon>Actinomycetota</taxon>
        <taxon>Actinomycetes</taxon>
        <taxon>Propionibacteriales</taxon>
        <taxon>Kribbellaceae</taxon>
        <taxon>Kribbella</taxon>
    </lineage>
</organism>
<feature type="compositionally biased region" description="Basic residues" evidence="1">
    <location>
        <begin position="41"/>
        <end position="54"/>
    </location>
</feature>
<dbReference type="KEGG" id="kfl:Kfla_4616"/>
<dbReference type="EMBL" id="CP001736">
    <property type="protein sequence ID" value="ADB33634.1"/>
    <property type="molecule type" value="Genomic_DNA"/>
</dbReference>
<evidence type="ECO:0000313" key="3">
    <source>
        <dbReference type="Proteomes" id="UP000007967"/>
    </source>
</evidence>
<feature type="compositionally biased region" description="Basic and acidic residues" evidence="1">
    <location>
        <begin position="100"/>
        <end position="110"/>
    </location>
</feature>